<reference evidence="2 3" key="1">
    <citation type="submission" date="2021-03" db="EMBL/GenBank/DDBJ databases">
        <title>Genomic Encyclopedia of Type Strains, Phase IV (KMG-IV): sequencing the most valuable type-strain genomes for metagenomic binning, comparative biology and taxonomic classification.</title>
        <authorList>
            <person name="Goeker M."/>
        </authorList>
    </citation>
    <scope>NUCLEOTIDE SEQUENCE [LARGE SCALE GENOMIC DNA]</scope>
    <source>
        <strain evidence="2 3">DSM 26048</strain>
    </source>
</reference>
<dbReference type="PANTHER" id="PTHR14209:SF19">
    <property type="entry name" value="ISOAMYL ACETATE-HYDROLYZING ESTERASE 1 HOMOLOG"/>
    <property type="match status" value="1"/>
</dbReference>
<evidence type="ECO:0000259" key="1">
    <source>
        <dbReference type="Pfam" id="PF13472"/>
    </source>
</evidence>
<proteinExistence type="predicted"/>
<dbReference type="PANTHER" id="PTHR14209">
    <property type="entry name" value="ISOAMYL ACETATE-HYDROLYZING ESTERASE 1"/>
    <property type="match status" value="1"/>
</dbReference>
<dbReference type="InterPro" id="IPR045136">
    <property type="entry name" value="Iah1-like"/>
</dbReference>
<evidence type="ECO:0000313" key="2">
    <source>
        <dbReference type="EMBL" id="MBP1990938.1"/>
    </source>
</evidence>
<dbReference type="Gene3D" id="3.40.50.1110">
    <property type="entry name" value="SGNH hydrolase"/>
    <property type="match status" value="1"/>
</dbReference>
<dbReference type="SUPFAM" id="SSF52266">
    <property type="entry name" value="SGNH hydrolase"/>
    <property type="match status" value="1"/>
</dbReference>
<gene>
    <name evidence="2" type="ORF">J2Z66_002545</name>
</gene>
<dbReference type="RefSeq" id="WP_209971697.1">
    <property type="nucleotide sequence ID" value="NZ_JAGGLB010000007.1"/>
</dbReference>
<feature type="domain" description="SGNH hydrolase-type esterase" evidence="1">
    <location>
        <begin position="26"/>
        <end position="231"/>
    </location>
</feature>
<comment type="caution">
    <text evidence="2">The sequence shown here is derived from an EMBL/GenBank/DDBJ whole genome shotgun (WGS) entry which is preliminary data.</text>
</comment>
<dbReference type="EMBL" id="JAGGLB010000007">
    <property type="protein sequence ID" value="MBP1990938.1"/>
    <property type="molecule type" value="Genomic_DNA"/>
</dbReference>
<accession>A0ABS4ITN1</accession>
<organism evidence="2 3">
    <name type="scientific">Paenibacillus eucommiae</name>
    <dbReference type="NCBI Taxonomy" id="1355755"/>
    <lineage>
        <taxon>Bacteria</taxon>
        <taxon>Bacillati</taxon>
        <taxon>Bacillota</taxon>
        <taxon>Bacilli</taxon>
        <taxon>Bacillales</taxon>
        <taxon>Paenibacillaceae</taxon>
        <taxon>Paenibacillus</taxon>
    </lineage>
</organism>
<dbReference type="CDD" id="cd00229">
    <property type="entry name" value="SGNH_hydrolase"/>
    <property type="match status" value="1"/>
</dbReference>
<dbReference type="Proteomes" id="UP001519287">
    <property type="component" value="Unassembled WGS sequence"/>
</dbReference>
<dbReference type="InterPro" id="IPR013830">
    <property type="entry name" value="SGNH_hydro"/>
</dbReference>
<name>A0ABS4ITN1_9BACL</name>
<dbReference type="InterPro" id="IPR036514">
    <property type="entry name" value="SGNH_hydro_sf"/>
</dbReference>
<protein>
    <submittedName>
        <fullName evidence="2">Lysophospholipase L1-like esterase</fullName>
    </submittedName>
</protein>
<keyword evidence="3" id="KW-1185">Reference proteome</keyword>
<evidence type="ECO:0000313" key="3">
    <source>
        <dbReference type="Proteomes" id="UP001519287"/>
    </source>
</evidence>
<dbReference type="Pfam" id="PF13472">
    <property type="entry name" value="Lipase_GDSL_2"/>
    <property type="match status" value="1"/>
</dbReference>
<sequence>MHTKKIHTFNDAWMEWLQGNKFPIAFFGDSTVDGAITTDWVPNTLGVDSTSPNAFSKKLEELLRQATKNETLRIYNAGFSGQIASWAVTVLEEQFGGASAYSDVRMIGIGFGINDRNDPLYYANEKAYRIGFKGFIEQIVEWCYSKNIQPFLLTTQAVIEPGVQTEYIYDYPMRTSEHIECIANEVKRELAAEYGLQIVDMNAYTEQFLQYSSISAQHIIPDRLHFGDMGHLYEAGVLFSHLSPRTITVDGYTKIDYSSQKIKDSVPEDWLTMPEVLKDSFKVYVDYTKADSTDMIILSAWVFVNAKRKLTLRAYKGESESSHTYVKINGVIKSLTSAETIIDQLDLGLYNLEVFTGASSKVDFKGFILE</sequence>